<proteinExistence type="predicted"/>
<dbReference type="SUPFAM" id="SSF51338">
    <property type="entry name" value="Composite domain of metallo-dependent hydrolases"/>
    <property type="match status" value="1"/>
</dbReference>
<organism evidence="2 3">
    <name type="scientific">Sphingomonas corticis</name>
    <dbReference type="NCBI Taxonomy" id="2722791"/>
    <lineage>
        <taxon>Bacteria</taxon>
        <taxon>Pseudomonadati</taxon>
        <taxon>Pseudomonadota</taxon>
        <taxon>Alphaproteobacteria</taxon>
        <taxon>Sphingomonadales</taxon>
        <taxon>Sphingomonadaceae</taxon>
        <taxon>Sphingomonas</taxon>
    </lineage>
</organism>
<dbReference type="EMBL" id="JAAVJH010000006">
    <property type="protein sequence ID" value="NJR79104.1"/>
    <property type="molecule type" value="Genomic_DNA"/>
</dbReference>
<comment type="caution">
    <text evidence="2">The sequence shown here is derived from an EMBL/GenBank/DDBJ whole genome shotgun (WGS) entry which is preliminary data.</text>
</comment>
<evidence type="ECO:0000259" key="1">
    <source>
        <dbReference type="Pfam" id="PF01979"/>
    </source>
</evidence>
<dbReference type="InterPro" id="IPR006680">
    <property type="entry name" value="Amidohydro-rel"/>
</dbReference>
<sequence>MLATPALGQTIAITGGTVAIGDGSQPIEGGTVVIANGRIVAAGRGVAVPAGAQVVDATGKWIAAGMVSAPTDLSLVDSEGVRESSDVRARETPFNAAIDVSVAVNPNSIKIANERVLGVTRAIITPSAATSIFAGQGAVIDLAADAEAVTRPRAFQFVELGEDGGSNAGGTRPAAYAMLRDAFAQAQDYRRNPAGFDGRGKDALLKRADAEALLKVLDGTMPMVVHVERASDIRTVLSLPRDYPRLKLVLVGAAEGWMVAREIAAARVPVIASALADLPASFEQVAATESNVGRMRAAGVQVALASIGASGGDHVLRQFAGNLVAITKVPGHTGLDWGQAFAAITSGPAEAMGMGADFGSLRAGRRADVVLWDGDPLELSSQPVAVWIDGVAQPMRSRQTDLRDRYLTPTEGALPKAYEHH</sequence>
<keyword evidence="3" id="KW-1185">Reference proteome</keyword>
<reference evidence="2 3" key="1">
    <citation type="submission" date="2020-03" db="EMBL/GenBank/DDBJ databases">
        <authorList>
            <person name="Wang L."/>
            <person name="He N."/>
            <person name="Li Y."/>
            <person name="Fang Y."/>
            <person name="Zhang F."/>
        </authorList>
    </citation>
    <scope>NUCLEOTIDE SEQUENCE [LARGE SCALE GENOMIC DNA]</scope>
    <source>
        <strain evidence="2 3">36D10-4-7</strain>
    </source>
</reference>
<dbReference type="Proteomes" id="UP000732399">
    <property type="component" value="Unassembled WGS sequence"/>
</dbReference>
<dbReference type="PANTHER" id="PTHR43135:SF3">
    <property type="entry name" value="ALPHA-D-RIBOSE 1-METHYLPHOSPHONATE 5-TRIPHOSPHATE DIPHOSPHATASE"/>
    <property type="match status" value="1"/>
</dbReference>
<protein>
    <submittedName>
        <fullName evidence="2">Amidohydrolase family protein</fullName>
    </submittedName>
</protein>
<accession>A0ABX1CNQ5</accession>
<evidence type="ECO:0000313" key="2">
    <source>
        <dbReference type="EMBL" id="NJR79104.1"/>
    </source>
</evidence>
<dbReference type="SUPFAM" id="SSF51556">
    <property type="entry name" value="Metallo-dependent hydrolases"/>
    <property type="match status" value="1"/>
</dbReference>
<dbReference type="InterPro" id="IPR051781">
    <property type="entry name" value="Metallo-dep_Hydrolase"/>
</dbReference>
<gene>
    <name evidence="2" type="ORF">HBH26_10950</name>
</gene>
<evidence type="ECO:0000313" key="3">
    <source>
        <dbReference type="Proteomes" id="UP000732399"/>
    </source>
</evidence>
<dbReference type="PANTHER" id="PTHR43135">
    <property type="entry name" value="ALPHA-D-RIBOSE 1-METHYLPHOSPHONATE 5-TRIPHOSPHATE DIPHOSPHATASE"/>
    <property type="match status" value="1"/>
</dbReference>
<dbReference type="InterPro" id="IPR011059">
    <property type="entry name" value="Metal-dep_hydrolase_composite"/>
</dbReference>
<name>A0ABX1CNQ5_9SPHN</name>
<dbReference type="InterPro" id="IPR032466">
    <property type="entry name" value="Metal_Hydrolase"/>
</dbReference>
<dbReference type="Pfam" id="PF01979">
    <property type="entry name" value="Amidohydro_1"/>
    <property type="match status" value="1"/>
</dbReference>
<dbReference type="Gene3D" id="3.20.20.140">
    <property type="entry name" value="Metal-dependent hydrolases"/>
    <property type="match status" value="1"/>
</dbReference>
<dbReference type="RefSeq" id="WP_168134923.1">
    <property type="nucleotide sequence ID" value="NZ_JAAVJH010000006.1"/>
</dbReference>
<feature type="domain" description="Amidohydrolase-related" evidence="1">
    <location>
        <begin position="269"/>
        <end position="384"/>
    </location>
</feature>